<evidence type="ECO:0000313" key="3">
    <source>
        <dbReference type="EMBL" id="WVX83668.1"/>
    </source>
</evidence>
<feature type="transmembrane region" description="Helical" evidence="2">
    <location>
        <begin position="36"/>
        <end position="58"/>
    </location>
</feature>
<evidence type="ECO:0000256" key="2">
    <source>
        <dbReference type="SAM" id="Phobius"/>
    </source>
</evidence>
<dbReference type="Proteomes" id="UP001357223">
    <property type="component" value="Chromosome"/>
</dbReference>
<protein>
    <submittedName>
        <fullName evidence="3">Uncharacterized protein</fullName>
    </submittedName>
</protein>
<gene>
    <name evidence="3" type="ORF">R4Z09_12090</name>
</gene>
<keyword evidence="4" id="KW-1185">Reference proteome</keyword>
<accession>A0ABZ2CJF0</accession>
<feature type="transmembrane region" description="Helical" evidence="2">
    <location>
        <begin position="6"/>
        <end position="29"/>
    </location>
</feature>
<keyword evidence="2" id="KW-1133">Transmembrane helix</keyword>
<proteinExistence type="predicted"/>
<dbReference type="EMBL" id="CP137640">
    <property type="protein sequence ID" value="WVX83668.1"/>
    <property type="molecule type" value="Genomic_DNA"/>
</dbReference>
<feature type="compositionally biased region" description="Acidic residues" evidence="1">
    <location>
        <begin position="69"/>
        <end position="80"/>
    </location>
</feature>
<evidence type="ECO:0000313" key="4">
    <source>
        <dbReference type="Proteomes" id="UP001357223"/>
    </source>
</evidence>
<name>A0ABZ2CJF0_9BACI</name>
<keyword evidence="2" id="KW-0472">Membrane</keyword>
<organism evidence="3 4">
    <name type="scientific">Niallia oryzisoli</name>
    <dbReference type="NCBI Taxonomy" id="1737571"/>
    <lineage>
        <taxon>Bacteria</taxon>
        <taxon>Bacillati</taxon>
        <taxon>Bacillota</taxon>
        <taxon>Bacilli</taxon>
        <taxon>Bacillales</taxon>
        <taxon>Bacillaceae</taxon>
        <taxon>Niallia</taxon>
    </lineage>
</organism>
<dbReference type="RefSeq" id="WP_338452545.1">
    <property type="nucleotide sequence ID" value="NZ_CP137640.1"/>
</dbReference>
<reference evidence="3 4" key="1">
    <citation type="submission" date="2023-10" db="EMBL/GenBank/DDBJ databases">
        <title>Niallia locisalis sp.nov. isolated from a salt pond sample.</title>
        <authorList>
            <person name="Li X.-J."/>
            <person name="Dong L."/>
        </authorList>
    </citation>
    <scope>NUCLEOTIDE SEQUENCE [LARGE SCALE GENOMIC DNA]</scope>
    <source>
        <strain evidence="3 4">DSM 29761</strain>
    </source>
</reference>
<feature type="region of interest" description="Disordered" evidence="1">
    <location>
        <begin position="61"/>
        <end position="87"/>
    </location>
</feature>
<evidence type="ECO:0000256" key="1">
    <source>
        <dbReference type="SAM" id="MobiDB-lite"/>
    </source>
</evidence>
<sequence length="144" mass="16532">MATAMVSIIMLTCTFVFIGGLIAIVNALIQKKKKKALIWLGIVVSSTVIYQTTGTAYWTKHTPEAQQETQEDSQSEAQQDEEPKIKKEQYDVVWGTYDNEWVYSDDWTGEGFEDFDEAMNVLNQCMTESEEETENCVYNYLKNK</sequence>
<keyword evidence="2" id="KW-0812">Transmembrane</keyword>